<evidence type="ECO:0000256" key="1">
    <source>
        <dbReference type="ARBA" id="ARBA00001946"/>
    </source>
</evidence>
<feature type="binding site" evidence="5">
    <location>
        <position position="161"/>
    </location>
    <ligand>
        <name>Mg(2+)</name>
        <dbReference type="ChEBI" id="CHEBI:18420"/>
    </ligand>
</feature>
<dbReference type="RefSeq" id="WP_110041653.1">
    <property type="nucleotide sequence ID" value="NZ_QGTL01000021.1"/>
</dbReference>
<dbReference type="PANTHER" id="PTHR32308">
    <property type="entry name" value="LYASE BETA SUBUNIT, PUTATIVE (AFU_ORTHOLOGUE AFUA_4G13030)-RELATED"/>
    <property type="match status" value="1"/>
</dbReference>
<dbReference type="AlphaFoldDB" id="A0A317N238"/>
<reference evidence="7 8" key="1">
    <citation type="submission" date="2018-05" db="EMBL/GenBank/DDBJ databases">
        <title>Genomic Encyclopedia of Type Strains, Phase IV (KMG-IV): sequencing the most valuable type-strain genomes for metagenomic binning, comparative biology and taxonomic classification.</title>
        <authorList>
            <person name="Goeker M."/>
        </authorList>
    </citation>
    <scope>NUCLEOTIDE SEQUENCE [LARGE SCALE GENOMIC DNA]</scope>
    <source>
        <strain evidence="7 8">DSM 44717</strain>
    </source>
</reference>
<dbReference type="InterPro" id="IPR015813">
    <property type="entry name" value="Pyrv/PenolPyrv_kinase-like_dom"/>
</dbReference>
<evidence type="ECO:0000256" key="5">
    <source>
        <dbReference type="PIRSR" id="PIRSR015582-2"/>
    </source>
</evidence>
<dbReference type="Pfam" id="PF03328">
    <property type="entry name" value="HpcH_HpaI"/>
    <property type="match status" value="1"/>
</dbReference>
<dbReference type="PIRSF" id="PIRSF015582">
    <property type="entry name" value="Cit_lyase_B"/>
    <property type="match status" value="1"/>
</dbReference>
<keyword evidence="8" id="KW-1185">Reference proteome</keyword>
<feature type="domain" description="HpcH/HpaI aldolase/citrate lyase" evidence="6">
    <location>
        <begin position="5"/>
        <end position="230"/>
    </location>
</feature>
<feature type="binding site" evidence="4">
    <location>
        <position position="131"/>
    </location>
    <ligand>
        <name>substrate</name>
    </ligand>
</feature>
<keyword evidence="7" id="KW-0456">Lyase</keyword>
<evidence type="ECO:0000259" key="6">
    <source>
        <dbReference type="Pfam" id="PF03328"/>
    </source>
</evidence>
<keyword evidence="2 5" id="KW-0479">Metal-binding</keyword>
<evidence type="ECO:0000313" key="8">
    <source>
        <dbReference type="Proteomes" id="UP000246410"/>
    </source>
</evidence>
<comment type="caution">
    <text evidence="7">The sequence shown here is derived from an EMBL/GenBank/DDBJ whole genome shotgun (WGS) entry which is preliminary data.</text>
</comment>
<dbReference type="PANTHER" id="PTHR32308:SF10">
    <property type="entry name" value="CITRATE LYASE SUBUNIT BETA"/>
    <property type="match status" value="1"/>
</dbReference>
<protein>
    <submittedName>
        <fullName evidence="7">Citrate lyase subunit beta/citryl-CoA lyase</fullName>
    </submittedName>
</protein>
<feature type="binding site" evidence="5">
    <location>
        <position position="131"/>
    </location>
    <ligand>
        <name>Mg(2+)</name>
        <dbReference type="ChEBI" id="CHEBI:18420"/>
    </ligand>
</feature>
<feature type="binding site" evidence="4">
    <location>
        <position position="68"/>
    </location>
    <ligand>
        <name>substrate</name>
    </ligand>
</feature>
<dbReference type="GO" id="GO:0016829">
    <property type="term" value="F:lyase activity"/>
    <property type="evidence" value="ECO:0007669"/>
    <property type="project" value="UniProtKB-KW"/>
</dbReference>
<evidence type="ECO:0000256" key="4">
    <source>
        <dbReference type="PIRSR" id="PIRSR015582-1"/>
    </source>
</evidence>
<proteinExistence type="predicted"/>
<dbReference type="Gene3D" id="3.20.20.60">
    <property type="entry name" value="Phosphoenolpyruvate-binding domains"/>
    <property type="match status" value="1"/>
</dbReference>
<gene>
    <name evidence="7" type="ORF">DFR69_12133</name>
</gene>
<name>A0A317N238_9NOCA</name>
<keyword evidence="3 5" id="KW-0460">Magnesium</keyword>
<dbReference type="InterPro" id="IPR040442">
    <property type="entry name" value="Pyrv_kinase-like_dom_sf"/>
</dbReference>
<evidence type="ECO:0000256" key="3">
    <source>
        <dbReference type="ARBA" id="ARBA00022842"/>
    </source>
</evidence>
<evidence type="ECO:0000256" key="2">
    <source>
        <dbReference type="ARBA" id="ARBA00022723"/>
    </source>
</evidence>
<accession>A0A317N238</accession>
<organism evidence="7 8">
    <name type="scientific">Nocardia neocaledoniensis</name>
    <dbReference type="NCBI Taxonomy" id="236511"/>
    <lineage>
        <taxon>Bacteria</taxon>
        <taxon>Bacillati</taxon>
        <taxon>Actinomycetota</taxon>
        <taxon>Actinomycetes</taxon>
        <taxon>Mycobacteriales</taxon>
        <taxon>Nocardiaceae</taxon>
        <taxon>Nocardia</taxon>
    </lineage>
</organism>
<dbReference type="Proteomes" id="UP000246410">
    <property type="component" value="Unassembled WGS sequence"/>
</dbReference>
<dbReference type="InterPro" id="IPR011206">
    <property type="entry name" value="Citrate_lyase_beta/mcl1/mcl2"/>
</dbReference>
<dbReference type="EMBL" id="QGTL01000021">
    <property type="protein sequence ID" value="PWV67583.1"/>
    <property type="molecule type" value="Genomic_DNA"/>
</dbReference>
<evidence type="ECO:0000313" key="7">
    <source>
        <dbReference type="EMBL" id="PWV67583.1"/>
    </source>
</evidence>
<dbReference type="GO" id="GO:0006107">
    <property type="term" value="P:oxaloacetate metabolic process"/>
    <property type="evidence" value="ECO:0007669"/>
    <property type="project" value="TreeGrafter"/>
</dbReference>
<dbReference type="InterPro" id="IPR005000">
    <property type="entry name" value="Aldolase/citrate-lyase_domain"/>
</dbReference>
<comment type="cofactor">
    <cofactor evidence="1">
        <name>Mg(2+)</name>
        <dbReference type="ChEBI" id="CHEBI:18420"/>
    </cofactor>
</comment>
<dbReference type="SUPFAM" id="SSF51621">
    <property type="entry name" value="Phosphoenolpyruvate/pyruvate domain"/>
    <property type="match status" value="1"/>
</dbReference>
<sequence length="296" mass="31712">MKPYRSMLFVPGHKAAWADKGIASGADALILDLEDSVPPADKVAARDVVAATIDRLAAEGARPDLWVRANPDETGLLSGDLEAVVRPGLTGLFLAKIYYARDIVRLDAVLSHIERLRGIPDGAVQLFVCFETAQSMADCEAIAAASPRVASLLGATGPNADAGRELGIEFTEEGLETLYMRSRIVLAARSNGLDHPMVGVWQDIRNIDGCRRFCEDNRRLGYRGLVAIHPLHVAVANEVFAPSNEAVDEARRLIAAFEEAQAGGSAAVDFEGQHVDIAHVKTARALIALAESVRVA</sequence>
<dbReference type="GO" id="GO:0000287">
    <property type="term" value="F:magnesium ion binding"/>
    <property type="evidence" value="ECO:0007669"/>
    <property type="project" value="TreeGrafter"/>
</dbReference>